<keyword evidence="1" id="KW-0812">Transmembrane</keyword>
<dbReference type="AlphaFoldDB" id="A0A1F5P3L9"/>
<name>A0A1F5P3L9_9BACT</name>
<comment type="caution">
    <text evidence="2">The sequence shown here is derived from an EMBL/GenBank/DDBJ whole genome shotgun (WGS) entry which is preliminary data.</text>
</comment>
<evidence type="ECO:0000256" key="1">
    <source>
        <dbReference type="SAM" id="Phobius"/>
    </source>
</evidence>
<feature type="transmembrane region" description="Helical" evidence="1">
    <location>
        <begin position="24"/>
        <end position="41"/>
    </location>
</feature>
<dbReference type="EMBL" id="MFEN01000013">
    <property type="protein sequence ID" value="OGE84405.1"/>
    <property type="molecule type" value="Genomic_DNA"/>
</dbReference>
<sequence>MQYSLPQFVEVEDQILPHLTIKQFLMLIGCAVMGFIYWAIFGFSVPFVILLVLTLAIVAPIAFVKFNGRPIMSNLPGLIHYVTTPKRRIFAQAGSIAAAKKQAVVAAVEQAVAVEPPSESRLKKLAYFLDEKAAEEERLLRTGEASNKWLNEV</sequence>
<evidence type="ECO:0000313" key="3">
    <source>
        <dbReference type="Proteomes" id="UP000176339"/>
    </source>
</evidence>
<keyword evidence="1" id="KW-0472">Membrane</keyword>
<reference evidence="2 3" key="1">
    <citation type="journal article" date="2016" name="Nat. Commun.">
        <title>Thousands of microbial genomes shed light on interconnected biogeochemical processes in an aquifer system.</title>
        <authorList>
            <person name="Anantharaman K."/>
            <person name="Brown C.T."/>
            <person name="Hug L.A."/>
            <person name="Sharon I."/>
            <person name="Castelle C.J."/>
            <person name="Probst A.J."/>
            <person name="Thomas B.C."/>
            <person name="Singh A."/>
            <person name="Wilkins M.J."/>
            <person name="Karaoz U."/>
            <person name="Brodie E.L."/>
            <person name="Williams K.H."/>
            <person name="Hubbard S.S."/>
            <person name="Banfield J.F."/>
        </authorList>
    </citation>
    <scope>NUCLEOTIDE SEQUENCE [LARGE SCALE GENOMIC DNA]</scope>
</reference>
<evidence type="ECO:0008006" key="4">
    <source>
        <dbReference type="Google" id="ProtNLM"/>
    </source>
</evidence>
<keyword evidence="1" id="KW-1133">Transmembrane helix</keyword>
<gene>
    <name evidence="2" type="ORF">A2846_00765</name>
</gene>
<feature type="transmembrane region" description="Helical" evidence="1">
    <location>
        <begin position="47"/>
        <end position="66"/>
    </location>
</feature>
<organism evidence="2 3">
    <name type="scientific">Candidatus Doudnabacteria bacterium RIFCSPHIGHO2_01_FULL_49_9</name>
    <dbReference type="NCBI Taxonomy" id="1817827"/>
    <lineage>
        <taxon>Bacteria</taxon>
        <taxon>Candidatus Doudnaibacteriota</taxon>
    </lineage>
</organism>
<protein>
    <recommendedName>
        <fullName evidence="4">PrgI family protein</fullName>
    </recommendedName>
</protein>
<proteinExistence type="predicted"/>
<evidence type="ECO:0000313" key="2">
    <source>
        <dbReference type="EMBL" id="OGE84405.1"/>
    </source>
</evidence>
<dbReference type="Proteomes" id="UP000176339">
    <property type="component" value="Unassembled WGS sequence"/>
</dbReference>
<accession>A0A1F5P3L9</accession>